<dbReference type="Gene3D" id="3.90.180.10">
    <property type="entry name" value="Medium-chain alcohol dehydrogenases, catalytic domain"/>
    <property type="match status" value="1"/>
</dbReference>
<dbReference type="RefSeq" id="WP_344824864.1">
    <property type="nucleotide sequence ID" value="NZ_BAABEZ010000022.1"/>
</dbReference>
<dbReference type="Pfam" id="PF00107">
    <property type="entry name" value="ADH_zinc_N"/>
    <property type="match status" value="1"/>
</dbReference>
<dbReference type="InterPro" id="IPR036291">
    <property type="entry name" value="NAD(P)-bd_dom_sf"/>
</dbReference>
<dbReference type="SUPFAM" id="SSF51735">
    <property type="entry name" value="NAD(P)-binding Rossmann-fold domains"/>
    <property type="match status" value="1"/>
</dbReference>
<name>A0ABP8MPQ8_9BACT</name>
<accession>A0ABP8MPQ8</accession>
<organism evidence="2 3">
    <name type="scientific">Rurimicrobium arvi</name>
    <dbReference type="NCBI Taxonomy" id="2049916"/>
    <lineage>
        <taxon>Bacteria</taxon>
        <taxon>Pseudomonadati</taxon>
        <taxon>Bacteroidota</taxon>
        <taxon>Chitinophagia</taxon>
        <taxon>Chitinophagales</taxon>
        <taxon>Chitinophagaceae</taxon>
        <taxon>Rurimicrobium</taxon>
    </lineage>
</organism>
<feature type="domain" description="Enoyl reductase (ER)" evidence="1">
    <location>
        <begin position="10"/>
        <end position="322"/>
    </location>
</feature>
<dbReference type="PANTHER" id="PTHR43677">
    <property type="entry name" value="SHORT-CHAIN DEHYDROGENASE/REDUCTASE"/>
    <property type="match status" value="1"/>
</dbReference>
<protein>
    <submittedName>
        <fullName evidence="2">Zinc-binding alcohol dehydrogenase family protein</fullName>
    </submittedName>
</protein>
<dbReference type="EMBL" id="BAABEZ010000022">
    <property type="protein sequence ID" value="GAA4453978.1"/>
    <property type="molecule type" value="Genomic_DNA"/>
</dbReference>
<dbReference type="InterPro" id="IPR020843">
    <property type="entry name" value="ER"/>
</dbReference>
<comment type="caution">
    <text evidence="2">The sequence shown here is derived from an EMBL/GenBank/DDBJ whole genome shotgun (WGS) entry which is preliminary data.</text>
</comment>
<gene>
    <name evidence="2" type="ORF">GCM10023092_15200</name>
</gene>
<evidence type="ECO:0000313" key="2">
    <source>
        <dbReference type="EMBL" id="GAA4453978.1"/>
    </source>
</evidence>
<dbReference type="PANTHER" id="PTHR43677:SF11">
    <property type="entry name" value="ZINC-CONTAINING ALCOHOL DEHYDROGENASE"/>
    <property type="match status" value="1"/>
</dbReference>
<dbReference type="SMART" id="SM00829">
    <property type="entry name" value="PKS_ER"/>
    <property type="match status" value="1"/>
</dbReference>
<sequence length="324" mass="34496">MKAAVVFEKGSLPRYTDQFPAPVPSGEHEQIMQVKAVSLKHLDKMRASGQHYSTQDQAWQPRIPGGDAAGVLADGTRVYALGISGTLAETTLIDRNTIVHIPEGLDDLSAAALPNAVMGSAMALRFRAQIQPGQTVLINGATGFTGKVAVQLAKHYGAACVIATGRNSGVLESLRDLGADHLVHLQQEPEAIQAQLRALHQQHAIDIVLDYLWGASAELMLDTLKGNGSYGHPISYVSIGGMAGDKISLSSSILRGTDIRLCGSGLGSWSAQEVQELIRNILPELFKLAAAGGLRADTQALPLEDIARVWQMDQQGGTRIVVTI</sequence>
<evidence type="ECO:0000313" key="3">
    <source>
        <dbReference type="Proteomes" id="UP001501410"/>
    </source>
</evidence>
<dbReference type="Proteomes" id="UP001501410">
    <property type="component" value="Unassembled WGS sequence"/>
</dbReference>
<evidence type="ECO:0000259" key="1">
    <source>
        <dbReference type="SMART" id="SM00829"/>
    </source>
</evidence>
<dbReference type="SUPFAM" id="SSF50129">
    <property type="entry name" value="GroES-like"/>
    <property type="match status" value="1"/>
</dbReference>
<dbReference type="InterPro" id="IPR011032">
    <property type="entry name" value="GroES-like_sf"/>
</dbReference>
<reference evidence="3" key="1">
    <citation type="journal article" date="2019" name="Int. J. Syst. Evol. Microbiol.">
        <title>The Global Catalogue of Microorganisms (GCM) 10K type strain sequencing project: providing services to taxonomists for standard genome sequencing and annotation.</title>
        <authorList>
            <consortium name="The Broad Institute Genomics Platform"/>
            <consortium name="The Broad Institute Genome Sequencing Center for Infectious Disease"/>
            <person name="Wu L."/>
            <person name="Ma J."/>
        </authorList>
    </citation>
    <scope>NUCLEOTIDE SEQUENCE [LARGE SCALE GENOMIC DNA]</scope>
    <source>
        <strain evidence="3">JCM 31921</strain>
    </source>
</reference>
<keyword evidence="3" id="KW-1185">Reference proteome</keyword>
<proteinExistence type="predicted"/>
<dbReference type="InterPro" id="IPR051397">
    <property type="entry name" value="Zn-ADH-like_protein"/>
</dbReference>
<dbReference type="InterPro" id="IPR013149">
    <property type="entry name" value="ADH-like_C"/>
</dbReference>
<dbReference type="Gene3D" id="3.40.50.720">
    <property type="entry name" value="NAD(P)-binding Rossmann-like Domain"/>
    <property type="match status" value="1"/>
</dbReference>